<keyword evidence="8" id="KW-0539">Nucleus</keyword>
<dbReference type="InterPro" id="IPR022056">
    <property type="entry name" value="CpG-bd_C"/>
</dbReference>
<keyword evidence="3 10" id="KW-0863">Zinc-finger</keyword>
<evidence type="ECO:0000259" key="12">
    <source>
        <dbReference type="PROSITE" id="PS50016"/>
    </source>
</evidence>
<dbReference type="PROSITE" id="PS50016">
    <property type="entry name" value="ZF_PHD_2"/>
    <property type="match status" value="1"/>
</dbReference>
<dbReference type="SMART" id="SM00249">
    <property type="entry name" value="PHD"/>
    <property type="match status" value="1"/>
</dbReference>
<feature type="compositionally biased region" description="Basic and acidic residues" evidence="11">
    <location>
        <begin position="573"/>
        <end position="585"/>
    </location>
</feature>
<keyword evidence="5" id="KW-0805">Transcription regulation</keyword>
<dbReference type="Proteomes" id="UP000887540">
    <property type="component" value="Unplaced"/>
</dbReference>
<dbReference type="GO" id="GO:0048188">
    <property type="term" value="C:Set1C/COMPASS complex"/>
    <property type="evidence" value="ECO:0007669"/>
    <property type="project" value="InterPro"/>
</dbReference>
<dbReference type="Gene3D" id="3.30.40.10">
    <property type="entry name" value="Zinc/RING finger domain, C3HC4 (zinc finger)"/>
    <property type="match status" value="1"/>
</dbReference>
<accession>A0A914E6M3</accession>
<dbReference type="SUPFAM" id="SSF57903">
    <property type="entry name" value="FYVE/PHD zinc finger"/>
    <property type="match status" value="1"/>
</dbReference>
<evidence type="ECO:0000256" key="4">
    <source>
        <dbReference type="ARBA" id="ARBA00022833"/>
    </source>
</evidence>
<keyword evidence="6" id="KW-0238">DNA-binding</keyword>
<dbReference type="InterPro" id="IPR011011">
    <property type="entry name" value="Znf_FYVE_PHD"/>
</dbReference>
<proteinExistence type="predicted"/>
<evidence type="ECO:0000256" key="11">
    <source>
        <dbReference type="SAM" id="MobiDB-lite"/>
    </source>
</evidence>
<dbReference type="InterPro" id="IPR019787">
    <property type="entry name" value="Znf_PHD-finger"/>
</dbReference>
<feature type="domain" description="PHD-type" evidence="12">
    <location>
        <begin position="29"/>
        <end position="79"/>
    </location>
</feature>
<dbReference type="AlphaFoldDB" id="A0A914E6M3"/>
<evidence type="ECO:0000256" key="5">
    <source>
        <dbReference type="ARBA" id="ARBA00023015"/>
    </source>
</evidence>
<feature type="region of interest" description="Disordered" evidence="11">
    <location>
        <begin position="349"/>
        <end position="370"/>
    </location>
</feature>
<dbReference type="GO" id="GO:0003677">
    <property type="term" value="F:DNA binding"/>
    <property type="evidence" value="ECO:0007669"/>
    <property type="project" value="UniProtKB-KW"/>
</dbReference>
<dbReference type="InterPro" id="IPR013083">
    <property type="entry name" value="Znf_RING/FYVE/PHD"/>
</dbReference>
<dbReference type="PANTHER" id="PTHR46174">
    <property type="entry name" value="CXXC-TYPE ZINC FINGER PROTEIN 1"/>
    <property type="match status" value="1"/>
</dbReference>
<dbReference type="PANTHER" id="PTHR46174:SF1">
    <property type="entry name" value="CXXC-TYPE ZINC FINGER PROTEIN 1"/>
    <property type="match status" value="1"/>
</dbReference>
<keyword evidence="2" id="KW-0479">Metal-binding</keyword>
<dbReference type="GO" id="GO:0045893">
    <property type="term" value="P:positive regulation of DNA-templated transcription"/>
    <property type="evidence" value="ECO:0007669"/>
    <property type="project" value="TreeGrafter"/>
</dbReference>
<name>A0A914E6M3_9BILA</name>
<dbReference type="GO" id="GO:0008270">
    <property type="term" value="F:zinc ion binding"/>
    <property type="evidence" value="ECO:0007669"/>
    <property type="project" value="UniProtKB-KW"/>
</dbReference>
<evidence type="ECO:0000256" key="8">
    <source>
        <dbReference type="ARBA" id="ARBA00023242"/>
    </source>
</evidence>
<evidence type="ECO:0000256" key="6">
    <source>
        <dbReference type="ARBA" id="ARBA00023125"/>
    </source>
</evidence>
<evidence type="ECO:0000256" key="10">
    <source>
        <dbReference type="PROSITE-ProRule" id="PRU00509"/>
    </source>
</evidence>
<dbReference type="InterPro" id="IPR001965">
    <property type="entry name" value="Znf_PHD"/>
</dbReference>
<reference evidence="15" key="1">
    <citation type="submission" date="2022-11" db="UniProtKB">
        <authorList>
            <consortium name="WormBaseParasite"/>
        </authorList>
    </citation>
    <scope>IDENTIFICATION</scope>
</reference>
<organism evidence="14 15">
    <name type="scientific">Acrobeloides nanus</name>
    <dbReference type="NCBI Taxonomy" id="290746"/>
    <lineage>
        <taxon>Eukaryota</taxon>
        <taxon>Metazoa</taxon>
        <taxon>Ecdysozoa</taxon>
        <taxon>Nematoda</taxon>
        <taxon>Chromadorea</taxon>
        <taxon>Rhabditida</taxon>
        <taxon>Tylenchina</taxon>
        <taxon>Cephalobomorpha</taxon>
        <taxon>Cephaloboidea</taxon>
        <taxon>Cephalobidae</taxon>
        <taxon>Acrobeloides</taxon>
    </lineage>
</organism>
<dbReference type="PROSITE" id="PS51058">
    <property type="entry name" value="ZF_CXXC"/>
    <property type="match status" value="1"/>
</dbReference>
<dbReference type="InterPro" id="IPR037869">
    <property type="entry name" value="Spp1/CFP1"/>
</dbReference>
<evidence type="ECO:0000256" key="7">
    <source>
        <dbReference type="ARBA" id="ARBA00023163"/>
    </source>
</evidence>
<feature type="compositionally biased region" description="Polar residues" evidence="11">
    <location>
        <begin position="557"/>
        <end position="571"/>
    </location>
</feature>
<dbReference type="Pfam" id="PF12269">
    <property type="entry name" value="CpG_bind_C"/>
    <property type="match status" value="1"/>
</dbReference>
<protein>
    <recommendedName>
        <fullName evidence="9">CXXC-type zinc finger protein 1</fullName>
    </recommendedName>
</protein>
<evidence type="ECO:0000313" key="15">
    <source>
        <dbReference type="WBParaSite" id="ACRNAN_scaffold6115.g30449.t1"/>
    </source>
</evidence>
<dbReference type="PROSITE" id="PS01359">
    <property type="entry name" value="ZF_PHD_1"/>
    <property type="match status" value="1"/>
</dbReference>
<sequence>MGRHQKSRKASTSEDDEHTSSGSGSSSNEVYCFCKSSDDNGYMICCDKCEVWYHGRCIQITSKVGETIDTYYCKPCMEKDPTLRITYKVERAKSLESVKSESEKKKGKSIKVKEEIHENDQALSSTDSARKEFKSEPEFRCGNCIGCFRTADCGKCKECVASQPCSKRKCVQSEVIIAAKKDHTTSADLSTRKYRKKKESESDHDFKLKAKKKLHSEKVSNANIAISQVYNETVNAKARKKPREPQSPLRQCLGPGCVEPARSGSKYCSDACGLELAKRRLTTILPGRVSEYFRNKPVMEEANFRKNQEMYEKSEKLQKELENLKELRIKLNLFITTFATTKEASEIENKSVCEESNENNAQEQPEENVNQNQENEFVVACAICSKEVFSRNANKHLHQCFIRNEKQSTFGGPFPVPNNFREVYCNVQNKSDKTFCRRLKVMCPDHYVAKETEICAFPTAWQDGSPRTLWDMFKNLDQLGEVCNRARKECELHVGWDQRCFGLVDNETMNILLQMEEIAESYRCQQYEFETRGDVLSLLLNYNIPVNKPPKDEQMDTSEPPSNQEISNSTVDAIKESEIPIKSESPEVQTVTQDVSNIHIEH</sequence>
<feature type="domain" description="CXXC-type" evidence="13">
    <location>
        <begin position="128"/>
        <end position="171"/>
    </location>
</feature>
<evidence type="ECO:0000256" key="2">
    <source>
        <dbReference type="ARBA" id="ARBA00022723"/>
    </source>
</evidence>
<feature type="region of interest" description="Disordered" evidence="11">
    <location>
        <begin position="547"/>
        <end position="602"/>
    </location>
</feature>
<dbReference type="InterPro" id="IPR019786">
    <property type="entry name" value="Zinc_finger_PHD-type_CS"/>
</dbReference>
<feature type="region of interest" description="Disordered" evidence="11">
    <location>
        <begin position="1"/>
        <end position="27"/>
    </location>
</feature>
<keyword evidence="7" id="KW-0804">Transcription</keyword>
<dbReference type="InterPro" id="IPR002857">
    <property type="entry name" value="Znf_CXXC"/>
</dbReference>
<comment type="subcellular location">
    <subcellularLocation>
        <location evidence="1">Nucleus</location>
    </subcellularLocation>
</comment>
<evidence type="ECO:0000259" key="13">
    <source>
        <dbReference type="PROSITE" id="PS51058"/>
    </source>
</evidence>
<feature type="compositionally biased region" description="Low complexity" evidence="11">
    <location>
        <begin position="358"/>
        <end position="370"/>
    </location>
</feature>
<dbReference type="Pfam" id="PF00628">
    <property type="entry name" value="PHD"/>
    <property type="match status" value="1"/>
</dbReference>
<keyword evidence="14" id="KW-1185">Reference proteome</keyword>
<keyword evidence="4" id="KW-0862">Zinc</keyword>
<evidence type="ECO:0000256" key="1">
    <source>
        <dbReference type="ARBA" id="ARBA00004123"/>
    </source>
</evidence>
<evidence type="ECO:0000313" key="14">
    <source>
        <dbReference type="Proteomes" id="UP000887540"/>
    </source>
</evidence>
<evidence type="ECO:0000256" key="9">
    <source>
        <dbReference type="ARBA" id="ARBA00023828"/>
    </source>
</evidence>
<evidence type="ECO:0000256" key="3">
    <source>
        <dbReference type="ARBA" id="ARBA00022771"/>
    </source>
</evidence>
<dbReference type="WBParaSite" id="ACRNAN_scaffold6115.g30449.t1">
    <property type="protein sequence ID" value="ACRNAN_scaffold6115.g30449.t1"/>
    <property type="gene ID" value="ACRNAN_scaffold6115.g30449"/>
</dbReference>